<sequence length="355" mass="39645">MLVGRRGNLAHDIGHAGHCIDDLIHGFTGAFDQRRPHINTAHGILNQTLDLSCRLRATLGQITDFTGYHREPASLLACARRFYRRIQRQDIGLESNTVDYADNIGDFLRTGGDIAHCLYDVIHHFAAFLRCFRGAQCQVTGLTGVFGVLFHGGGQLFHTGGSLFQRRCLLLSTGREIVVAHRNLAGAAIDRIRAVTYIANGTHQFTLHMTQVFSQLPHFVGAFHVDTLHQIAAGDMTNAFNQTIHRGDKRQFDAEPDGDNDHQNGNQHTDQYPHRLVVGTIVILNSNIVQTIVLLHIGHVLLLKSVLIALSRLIKKLVNLTRAKKLNKLRQRAVVDIIGSFDLKESRFTLTWIAR</sequence>
<keyword evidence="2" id="KW-0472">Membrane</keyword>
<dbReference type="EMBL" id="CQPA01000025">
    <property type="protein sequence ID" value="CNU52241.1"/>
    <property type="molecule type" value="Genomic_DNA"/>
</dbReference>
<name>A0A655D9F7_SALET</name>
<evidence type="ECO:0000313" key="4">
    <source>
        <dbReference type="Proteomes" id="UP000041314"/>
    </source>
</evidence>
<feature type="transmembrane region" description="Helical" evidence="2">
    <location>
        <begin position="293"/>
        <end position="314"/>
    </location>
</feature>
<gene>
    <name evidence="3" type="ORF">ERS008198_02971</name>
</gene>
<dbReference type="AlphaFoldDB" id="A0A655D9F7"/>
<keyword evidence="2" id="KW-0812">Transmembrane</keyword>
<protein>
    <submittedName>
        <fullName evidence="3">Uncharacterized protein</fullName>
    </submittedName>
</protein>
<reference evidence="3 4" key="1">
    <citation type="submission" date="2015-03" db="EMBL/GenBank/DDBJ databases">
        <authorList>
            <consortium name="Pathogen Informatics"/>
        </authorList>
    </citation>
    <scope>NUCLEOTIDE SEQUENCE [LARGE SCALE GENOMIC DNA]</scope>
    <source>
        <strain evidence="3 4">A1104</strain>
    </source>
</reference>
<organism evidence="3 4">
    <name type="scientific">Salmonella enterica subsp. enterica serovar Bovismorbificans</name>
    <dbReference type="NCBI Taxonomy" id="58097"/>
    <lineage>
        <taxon>Bacteria</taxon>
        <taxon>Pseudomonadati</taxon>
        <taxon>Pseudomonadota</taxon>
        <taxon>Gammaproteobacteria</taxon>
        <taxon>Enterobacterales</taxon>
        <taxon>Enterobacteriaceae</taxon>
        <taxon>Salmonella</taxon>
    </lineage>
</organism>
<dbReference type="Proteomes" id="UP000041314">
    <property type="component" value="Unassembled WGS sequence"/>
</dbReference>
<evidence type="ECO:0000256" key="2">
    <source>
        <dbReference type="SAM" id="Phobius"/>
    </source>
</evidence>
<evidence type="ECO:0000313" key="3">
    <source>
        <dbReference type="EMBL" id="CNU52241.1"/>
    </source>
</evidence>
<evidence type="ECO:0000256" key="1">
    <source>
        <dbReference type="SAM" id="MobiDB-lite"/>
    </source>
</evidence>
<accession>A0A655D9F7</accession>
<keyword evidence="2" id="KW-1133">Transmembrane helix</keyword>
<feature type="region of interest" description="Disordered" evidence="1">
    <location>
        <begin position="250"/>
        <end position="270"/>
    </location>
</feature>
<proteinExistence type="predicted"/>